<keyword evidence="7" id="KW-1185">Reference proteome</keyword>
<gene>
    <name evidence="6" type="ORF">EPUL_002051</name>
</gene>
<dbReference type="InterPro" id="IPR036249">
    <property type="entry name" value="Thioredoxin-like_sf"/>
</dbReference>
<evidence type="ECO:0000256" key="1">
    <source>
        <dbReference type="ARBA" id="ARBA00008987"/>
    </source>
</evidence>
<dbReference type="Proteomes" id="UP000237438">
    <property type="component" value="Unassembled WGS sequence"/>
</dbReference>
<accession>A0A2S4PX58</accession>
<dbReference type="PROSITE" id="PS51352">
    <property type="entry name" value="THIOREDOXIN_2"/>
    <property type="match status" value="1"/>
</dbReference>
<feature type="site" description="Deprotonates C-terminal active site Cys" evidence="3">
    <location>
        <position position="2"/>
    </location>
</feature>
<dbReference type="AlphaFoldDB" id="A0A2S4PX58"/>
<protein>
    <recommendedName>
        <fullName evidence="5">Thioredoxin domain-containing protein</fullName>
    </recommendedName>
</protein>
<dbReference type="Gene3D" id="3.40.30.10">
    <property type="entry name" value="Glutaredoxin"/>
    <property type="match status" value="1"/>
</dbReference>
<evidence type="ECO:0000256" key="4">
    <source>
        <dbReference type="PIRSR" id="PIRSR000077-4"/>
    </source>
</evidence>
<dbReference type="GO" id="GO:0015035">
    <property type="term" value="F:protein-disulfide reductase activity"/>
    <property type="evidence" value="ECO:0007669"/>
    <property type="project" value="InterPro"/>
</dbReference>
<proteinExistence type="inferred from homology"/>
<comment type="caution">
    <text evidence="6">The sequence shown here is derived from an EMBL/GenBank/DDBJ whole genome shotgun (WGS) entry which is preliminary data.</text>
</comment>
<feature type="active site" description="Nucleophile" evidence="3">
    <location>
        <position position="8"/>
    </location>
</feature>
<dbReference type="InterPro" id="IPR013766">
    <property type="entry name" value="Thioredoxin_domain"/>
</dbReference>
<dbReference type="EMBL" id="PEDP01000289">
    <property type="protein sequence ID" value="POS86613.1"/>
    <property type="molecule type" value="Genomic_DNA"/>
</dbReference>
<reference evidence="6 7" key="1">
    <citation type="submission" date="2017-10" db="EMBL/GenBank/DDBJ databases">
        <title>Development of genomic resources for the powdery mildew, Erysiphe pulchra.</title>
        <authorList>
            <person name="Wadl P.A."/>
            <person name="Mack B.M."/>
            <person name="Moore G."/>
            <person name="Beltz S.B."/>
        </authorList>
    </citation>
    <scope>NUCLEOTIDE SEQUENCE [LARGE SCALE GENOMIC DNA]</scope>
    <source>
        <strain evidence="6">Cflorida</strain>
    </source>
</reference>
<sequence>MDAYATWCGPCRTMSPVFEKLSEIKTKAHFVKVDVDKVPDVAEEFGIRAMPTFMIFYKGEKKDQITGASPVALENAITSAMELSES</sequence>
<dbReference type="InterPro" id="IPR005746">
    <property type="entry name" value="Thioredoxin"/>
</dbReference>
<feature type="site" description="Contributes to redox potential value" evidence="3">
    <location>
        <position position="9"/>
    </location>
</feature>
<name>A0A2S4PX58_9PEZI</name>
<keyword evidence="4" id="KW-0676">Redox-active center</keyword>
<feature type="disulfide bond" description="Redox-active" evidence="4">
    <location>
        <begin position="8"/>
        <end position="11"/>
    </location>
</feature>
<evidence type="ECO:0000256" key="2">
    <source>
        <dbReference type="ARBA" id="ARBA00023157"/>
    </source>
</evidence>
<dbReference type="Pfam" id="PF00085">
    <property type="entry name" value="Thioredoxin"/>
    <property type="match status" value="1"/>
</dbReference>
<evidence type="ECO:0000313" key="7">
    <source>
        <dbReference type="Proteomes" id="UP000237438"/>
    </source>
</evidence>
<dbReference type="STRING" id="225359.A0A2S4PX58"/>
<evidence type="ECO:0000259" key="5">
    <source>
        <dbReference type="PROSITE" id="PS51352"/>
    </source>
</evidence>
<comment type="similarity">
    <text evidence="1">Belongs to the thioredoxin family.</text>
</comment>
<dbReference type="OrthoDB" id="10263751at2759"/>
<evidence type="ECO:0000313" key="6">
    <source>
        <dbReference type="EMBL" id="POS86613.1"/>
    </source>
</evidence>
<evidence type="ECO:0000256" key="3">
    <source>
        <dbReference type="PIRSR" id="PIRSR000077-1"/>
    </source>
</evidence>
<organism evidence="6 7">
    <name type="scientific">Erysiphe pulchra</name>
    <dbReference type="NCBI Taxonomy" id="225359"/>
    <lineage>
        <taxon>Eukaryota</taxon>
        <taxon>Fungi</taxon>
        <taxon>Dikarya</taxon>
        <taxon>Ascomycota</taxon>
        <taxon>Pezizomycotina</taxon>
        <taxon>Leotiomycetes</taxon>
        <taxon>Erysiphales</taxon>
        <taxon>Erysiphaceae</taxon>
        <taxon>Erysiphe</taxon>
    </lineage>
</organism>
<feature type="site" description="Contributes to redox potential value" evidence="3">
    <location>
        <position position="10"/>
    </location>
</feature>
<dbReference type="CDD" id="cd02947">
    <property type="entry name" value="TRX_family"/>
    <property type="match status" value="1"/>
</dbReference>
<dbReference type="SUPFAM" id="SSF52833">
    <property type="entry name" value="Thioredoxin-like"/>
    <property type="match status" value="1"/>
</dbReference>
<keyword evidence="2 4" id="KW-1015">Disulfide bond</keyword>
<dbReference type="PANTHER" id="PTHR46115">
    <property type="entry name" value="THIOREDOXIN-LIKE PROTEIN 1"/>
    <property type="match status" value="1"/>
</dbReference>
<feature type="domain" description="Thioredoxin" evidence="5">
    <location>
        <begin position="1"/>
        <end position="82"/>
    </location>
</feature>
<dbReference type="PIRSF" id="PIRSF000077">
    <property type="entry name" value="Thioredoxin"/>
    <property type="match status" value="1"/>
</dbReference>
<feature type="active site" description="Nucleophile" evidence="3">
    <location>
        <position position="11"/>
    </location>
</feature>